<sequence>MASSSSSSSNPSVIPATAVVVRRADFPRDFKFGCSTSAIQVRSSPPLPPPPGPLQGCLSRSTSIWDSLIQSGQGHRDIAVDSYHRYKVSSASLSKSLVQCLQFGLLKQA</sequence>
<name>A0A7C8YI60_OPUST</name>
<dbReference type="InterPro" id="IPR017853">
    <property type="entry name" value="GH"/>
</dbReference>
<dbReference type="Gene3D" id="3.20.20.80">
    <property type="entry name" value="Glycosidases"/>
    <property type="match status" value="1"/>
</dbReference>
<protein>
    <submittedName>
        <fullName evidence="1">Uncharacterized protein</fullName>
    </submittedName>
</protein>
<reference evidence="1" key="1">
    <citation type="journal article" date="2013" name="J. Plant Res.">
        <title>Effect of fungi and light on seed germination of three Opuntia species from semiarid lands of central Mexico.</title>
        <authorList>
            <person name="Delgado-Sanchez P."/>
            <person name="Jimenez-Bremont J.F."/>
            <person name="Guerrero-Gonzalez Mde L."/>
            <person name="Flores J."/>
        </authorList>
    </citation>
    <scope>NUCLEOTIDE SEQUENCE</scope>
    <source>
        <tissue evidence="1">Cladode</tissue>
    </source>
</reference>
<evidence type="ECO:0000313" key="1">
    <source>
        <dbReference type="EMBL" id="MBA4619039.1"/>
    </source>
</evidence>
<accession>A0A7C8YI60</accession>
<organism evidence="1">
    <name type="scientific">Opuntia streptacantha</name>
    <name type="common">Prickly pear cactus</name>
    <name type="synonym">Opuntia cardona</name>
    <dbReference type="NCBI Taxonomy" id="393608"/>
    <lineage>
        <taxon>Eukaryota</taxon>
        <taxon>Viridiplantae</taxon>
        <taxon>Streptophyta</taxon>
        <taxon>Embryophyta</taxon>
        <taxon>Tracheophyta</taxon>
        <taxon>Spermatophyta</taxon>
        <taxon>Magnoliopsida</taxon>
        <taxon>eudicotyledons</taxon>
        <taxon>Gunneridae</taxon>
        <taxon>Pentapetalae</taxon>
        <taxon>Caryophyllales</taxon>
        <taxon>Cactineae</taxon>
        <taxon>Cactaceae</taxon>
        <taxon>Opuntioideae</taxon>
        <taxon>Opuntia</taxon>
    </lineage>
</organism>
<dbReference type="SUPFAM" id="SSF51445">
    <property type="entry name" value="(Trans)glycosidases"/>
    <property type="match status" value="1"/>
</dbReference>
<dbReference type="AlphaFoldDB" id="A0A7C8YI60"/>
<reference evidence="1" key="2">
    <citation type="submission" date="2020-07" db="EMBL/GenBank/DDBJ databases">
        <authorList>
            <person name="Vera ALvarez R."/>
            <person name="Arias-Moreno D.M."/>
            <person name="Jimenez-Jacinto V."/>
            <person name="Jimenez-Bremont J.F."/>
            <person name="Swaminathan K."/>
            <person name="Moose S.P."/>
            <person name="Guerrero-Gonzalez M.L."/>
            <person name="Marino-Ramirez L."/>
            <person name="Landsman D."/>
            <person name="Rodriguez-Kessler M."/>
            <person name="Delgado-Sanchez P."/>
        </authorList>
    </citation>
    <scope>NUCLEOTIDE SEQUENCE</scope>
    <source>
        <tissue evidence="1">Cladode</tissue>
    </source>
</reference>
<proteinExistence type="predicted"/>
<dbReference type="EMBL" id="GISG01023514">
    <property type="protein sequence ID" value="MBA4619039.1"/>
    <property type="molecule type" value="Transcribed_RNA"/>
</dbReference>